<dbReference type="Proteomes" id="UP000813824">
    <property type="component" value="Unassembled WGS sequence"/>
</dbReference>
<evidence type="ECO:0000313" key="3">
    <source>
        <dbReference type="EMBL" id="KAH8105204.1"/>
    </source>
</evidence>
<evidence type="ECO:0000256" key="1">
    <source>
        <dbReference type="SAM" id="Phobius"/>
    </source>
</evidence>
<feature type="domain" description="DUF6533" evidence="2">
    <location>
        <begin position="37"/>
        <end position="79"/>
    </location>
</feature>
<dbReference type="EMBL" id="JAEVFJ010000004">
    <property type="protein sequence ID" value="KAH8105204.1"/>
    <property type="molecule type" value="Genomic_DNA"/>
</dbReference>
<feature type="transmembrane region" description="Helical" evidence="1">
    <location>
        <begin position="242"/>
        <end position="266"/>
    </location>
</feature>
<reference evidence="3" key="1">
    <citation type="journal article" date="2021" name="New Phytol.">
        <title>Evolutionary innovations through gain and loss of genes in the ectomycorrhizal Boletales.</title>
        <authorList>
            <person name="Wu G."/>
            <person name="Miyauchi S."/>
            <person name="Morin E."/>
            <person name="Kuo A."/>
            <person name="Drula E."/>
            <person name="Varga T."/>
            <person name="Kohler A."/>
            <person name="Feng B."/>
            <person name="Cao Y."/>
            <person name="Lipzen A."/>
            <person name="Daum C."/>
            <person name="Hundley H."/>
            <person name="Pangilinan J."/>
            <person name="Johnson J."/>
            <person name="Barry K."/>
            <person name="LaButti K."/>
            <person name="Ng V."/>
            <person name="Ahrendt S."/>
            <person name="Min B."/>
            <person name="Choi I.G."/>
            <person name="Park H."/>
            <person name="Plett J.M."/>
            <person name="Magnuson J."/>
            <person name="Spatafora J.W."/>
            <person name="Nagy L.G."/>
            <person name="Henrissat B."/>
            <person name="Grigoriev I.V."/>
            <person name="Yang Z.L."/>
            <person name="Xu J."/>
            <person name="Martin F.M."/>
        </authorList>
    </citation>
    <scope>NUCLEOTIDE SEQUENCE</scope>
    <source>
        <strain evidence="3">KKN 215</strain>
    </source>
</reference>
<comment type="caution">
    <text evidence="3">The sequence shown here is derived from an EMBL/GenBank/DDBJ whole genome shotgun (WGS) entry which is preliminary data.</text>
</comment>
<proteinExistence type="predicted"/>
<organism evidence="3 4">
    <name type="scientific">Cristinia sonorae</name>
    <dbReference type="NCBI Taxonomy" id="1940300"/>
    <lineage>
        <taxon>Eukaryota</taxon>
        <taxon>Fungi</taxon>
        <taxon>Dikarya</taxon>
        <taxon>Basidiomycota</taxon>
        <taxon>Agaricomycotina</taxon>
        <taxon>Agaricomycetes</taxon>
        <taxon>Agaricomycetidae</taxon>
        <taxon>Agaricales</taxon>
        <taxon>Pleurotineae</taxon>
        <taxon>Stephanosporaceae</taxon>
        <taxon>Cristinia</taxon>
    </lineage>
</organism>
<dbReference type="OrthoDB" id="3052633at2759"/>
<sequence>MSSSEVNEIMTRYLFLLVFLQSNGAHKIFSSRFTVNCIVAAVTLLAFDFLLTFGRECRCMWRRGLTLVTVIYVLERYCANVYWQRCKQKQITVQVLTMLVIFGIALFTSFRAYAITGRMTLPVLAVFLCGMFSPAANLQAYRILHNQPDAASNKTNSPYVRLPQNYIHSFDLLTVSISRRNQLFELKVLELILVPILVRAIVILGDIIVLAITWSKSFGVFKTSLRLKNFRPKISILLIRDGTLYFVAIALLNLGVLLQVTFSLLLDEHGGTGFIFVADAVTSALISRFILNLRGVVGDASGDDTTPSFTTTVIFATHSFLGNLAAPLHTRVTERSDSETIFQKVKEPFMIDLEPDHGITEAGSSCDDIPLPELKTRQAADCPAQVAV</sequence>
<keyword evidence="1" id="KW-0472">Membrane</keyword>
<keyword evidence="1" id="KW-1133">Transmembrane helix</keyword>
<dbReference type="Pfam" id="PF20151">
    <property type="entry name" value="DUF6533"/>
    <property type="match status" value="1"/>
</dbReference>
<dbReference type="InterPro" id="IPR045340">
    <property type="entry name" value="DUF6533"/>
</dbReference>
<keyword evidence="4" id="KW-1185">Reference proteome</keyword>
<feature type="transmembrane region" description="Helical" evidence="1">
    <location>
        <begin position="196"/>
        <end position="221"/>
    </location>
</feature>
<feature type="transmembrane region" description="Helical" evidence="1">
    <location>
        <begin position="34"/>
        <end position="53"/>
    </location>
</feature>
<accession>A0A8K0UVY6</accession>
<gene>
    <name evidence="3" type="ORF">BXZ70DRAFT_904435</name>
</gene>
<evidence type="ECO:0000313" key="4">
    <source>
        <dbReference type="Proteomes" id="UP000813824"/>
    </source>
</evidence>
<feature type="transmembrane region" description="Helical" evidence="1">
    <location>
        <begin position="95"/>
        <end position="114"/>
    </location>
</feature>
<evidence type="ECO:0000259" key="2">
    <source>
        <dbReference type="Pfam" id="PF20151"/>
    </source>
</evidence>
<feature type="transmembrane region" description="Helical" evidence="1">
    <location>
        <begin position="272"/>
        <end position="291"/>
    </location>
</feature>
<dbReference type="AlphaFoldDB" id="A0A8K0UVY6"/>
<feature type="transmembrane region" description="Helical" evidence="1">
    <location>
        <begin position="121"/>
        <end position="141"/>
    </location>
</feature>
<name>A0A8K0UVY6_9AGAR</name>
<protein>
    <recommendedName>
        <fullName evidence="2">DUF6533 domain-containing protein</fullName>
    </recommendedName>
</protein>
<keyword evidence="1" id="KW-0812">Transmembrane</keyword>